<proteinExistence type="predicted"/>
<name>A0A7W7W6U3_9ACTN</name>
<feature type="region of interest" description="Disordered" evidence="1">
    <location>
        <begin position="1"/>
        <end position="80"/>
    </location>
</feature>
<accession>A0A7W7W6U3</accession>
<feature type="compositionally biased region" description="Low complexity" evidence="1">
    <location>
        <begin position="27"/>
        <end position="44"/>
    </location>
</feature>
<keyword evidence="3" id="KW-1185">Reference proteome</keyword>
<sequence>MSSSGSRDEHGRGAGRRPGPRPRSAADRAILIAPPLAAWPSAPAGTSGAGRVTRAMDTVRRGSGLAVPRREQTSERFQYS</sequence>
<feature type="compositionally biased region" description="Basic and acidic residues" evidence="1">
    <location>
        <begin position="1"/>
        <end position="12"/>
    </location>
</feature>
<dbReference type="EMBL" id="JACHJT010000002">
    <property type="protein sequence ID" value="MBB4935309.1"/>
    <property type="molecule type" value="Genomic_DNA"/>
</dbReference>
<evidence type="ECO:0000313" key="3">
    <source>
        <dbReference type="Proteomes" id="UP000523007"/>
    </source>
</evidence>
<dbReference type="Proteomes" id="UP000523007">
    <property type="component" value="Unassembled WGS sequence"/>
</dbReference>
<evidence type="ECO:0000313" key="2">
    <source>
        <dbReference type="EMBL" id="MBB4935309.1"/>
    </source>
</evidence>
<dbReference type="AlphaFoldDB" id="A0A7W7W6U3"/>
<protein>
    <submittedName>
        <fullName evidence="2">Uncharacterized protein</fullName>
    </submittedName>
</protein>
<evidence type="ECO:0000256" key="1">
    <source>
        <dbReference type="SAM" id="MobiDB-lite"/>
    </source>
</evidence>
<reference evidence="2 3" key="1">
    <citation type="submission" date="2020-08" db="EMBL/GenBank/DDBJ databases">
        <title>Sequencing the genomes of 1000 actinobacteria strains.</title>
        <authorList>
            <person name="Klenk H.-P."/>
        </authorList>
    </citation>
    <scope>NUCLEOTIDE SEQUENCE [LARGE SCALE GENOMIC DNA]</scope>
    <source>
        <strain evidence="2 3">DSM 102030</strain>
    </source>
</reference>
<gene>
    <name evidence="2" type="ORF">F4561_006203</name>
</gene>
<organism evidence="2 3">
    <name type="scientific">Lipingzhangella halophila</name>
    <dbReference type="NCBI Taxonomy" id="1783352"/>
    <lineage>
        <taxon>Bacteria</taxon>
        <taxon>Bacillati</taxon>
        <taxon>Actinomycetota</taxon>
        <taxon>Actinomycetes</taxon>
        <taxon>Streptosporangiales</taxon>
        <taxon>Nocardiopsidaceae</taxon>
        <taxon>Lipingzhangella</taxon>
    </lineage>
</organism>
<comment type="caution">
    <text evidence="2">The sequence shown here is derived from an EMBL/GenBank/DDBJ whole genome shotgun (WGS) entry which is preliminary data.</text>
</comment>